<protein>
    <recommendedName>
        <fullName evidence="4">Choline kinase N-terminal domain-containing protein</fullName>
    </recommendedName>
</protein>
<dbReference type="GO" id="GO:0004305">
    <property type="term" value="F:ethanolamine kinase activity"/>
    <property type="evidence" value="ECO:0007669"/>
    <property type="project" value="TreeGrafter"/>
</dbReference>
<dbReference type="SUPFAM" id="SSF56112">
    <property type="entry name" value="Protein kinase-like (PK-like)"/>
    <property type="match status" value="1"/>
</dbReference>
<dbReference type="Pfam" id="PF01633">
    <property type="entry name" value="Choline_kinase"/>
    <property type="match status" value="1"/>
</dbReference>
<dbReference type="GO" id="GO:0005737">
    <property type="term" value="C:cytoplasm"/>
    <property type="evidence" value="ECO:0007669"/>
    <property type="project" value="TreeGrafter"/>
</dbReference>
<dbReference type="GO" id="GO:0006646">
    <property type="term" value="P:phosphatidylethanolamine biosynthetic process"/>
    <property type="evidence" value="ECO:0007669"/>
    <property type="project" value="TreeGrafter"/>
</dbReference>
<dbReference type="GO" id="GO:0004103">
    <property type="term" value="F:choline kinase activity"/>
    <property type="evidence" value="ECO:0007669"/>
    <property type="project" value="TreeGrafter"/>
</dbReference>
<name>A0A9P6VZ58_MAUEX</name>
<evidence type="ECO:0000313" key="3">
    <source>
        <dbReference type="Proteomes" id="UP000750334"/>
    </source>
</evidence>
<keyword evidence="3" id="KW-1185">Reference proteome</keyword>
<dbReference type="EMBL" id="PUHR01000182">
    <property type="protein sequence ID" value="KAG0660037.1"/>
    <property type="molecule type" value="Genomic_DNA"/>
</dbReference>
<dbReference type="PANTHER" id="PTHR22603">
    <property type="entry name" value="CHOLINE/ETHANOALAMINE KINASE"/>
    <property type="match status" value="1"/>
</dbReference>
<dbReference type="PANTHER" id="PTHR22603:SF93">
    <property type="entry name" value="RE24176P"/>
    <property type="match status" value="1"/>
</dbReference>
<reference evidence="2 3" key="1">
    <citation type="submission" date="2020-11" db="EMBL/GenBank/DDBJ databases">
        <title>Kefir isolates.</title>
        <authorList>
            <person name="Marcisauskas S."/>
            <person name="Kim Y."/>
            <person name="Blasche S."/>
        </authorList>
    </citation>
    <scope>NUCLEOTIDE SEQUENCE [LARGE SCALE GENOMIC DNA]</scope>
    <source>
        <strain evidence="2 3">OG2</strain>
    </source>
</reference>
<dbReference type="InterPro" id="IPR011009">
    <property type="entry name" value="Kinase-like_dom_sf"/>
</dbReference>
<proteinExistence type="inferred from homology"/>
<dbReference type="OrthoDB" id="10267235at2759"/>
<dbReference type="Gene3D" id="3.30.200.20">
    <property type="entry name" value="Phosphorylase Kinase, domain 1"/>
    <property type="match status" value="1"/>
</dbReference>
<sequence length="400" mass="47390">MTNSTTIYQDYKFDPKHPEQLIPYLTNNNTSTNYKISILRIEGALTNVIYKASLLDHNGISTDQDFLIRIYDAKNDNIIDRENELTNLKRLPESFDKIKILFHFQNGRIENFLNNYRAIKSNEMSEHHNLRKIAHRFKELHSLTNLTPEEKQHYGSNGKKPKYHCFCWDTIFNWLDTINQYRNWLTERNNENVCKNLLCKDWSTFKRIVHNYRDWLVINDSDSFKNIALCHNDTQHGNIMIERDTDNKADIIFIDFEYGGINTISFDLANFLTECMNDYEAEDSAFCDSEKFPTSTQTMHFIKSYLTYLEPTDLNQLQQKQLYNSLLKWRSSSQLFWSIWAILQSGELNNENIDQTGRFQYLNFAQSKMSLFWNDMIKLGIASNDDCVIERVRDMELNLL</sequence>
<comment type="caution">
    <text evidence="2">The sequence shown here is derived from an EMBL/GenBank/DDBJ whole genome shotgun (WGS) entry which is preliminary data.</text>
</comment>
<evidence type="ECO:0008006" key="4">
    <source>
        <dbReference type="Google" id="ProtNLM"/>
    </source>
</evidence>
<organism evidence="2 3">
    <name type="scientific">Maudiozyma exigua</name>
    <name type="common">Yeast</name>
    <name type="synonym">Kazachstania exigua</name>
    <dbReference type="NCBI Taxonomy" id="34358"/>
    <lineage>
        <taxon>Eukaryota</taxon>
        <taxon>Fungi</taxon>
        <taxon>Dikarya</taxon>
        <taxon>Ascomycota</taxon>
        <taxon>Saccharomycotina</taxon>
        <taxon>Saccharomycetes</taxon>
        <taxon>Saccharomycetales</taxon>
        <taxon>Saccharomycetaceae</taxon>
        <taxon>Maudiozyma</taxon>
    </lineage>
</organism>
<evidence type="ECO:0000256" key="1">
    <source>
        <dbReference type="ARBA" id="ARBA00038211"/>
    </source>
</evidence>
<evidence type="ECO:0000313" key="2">
    <source>
        <dbReference type="EMBL" id="KAG0660037.1"/>
    </source>
</evidence>
<dbReference type="AlphaFoldDB" id="A0A9P6VZ58"/>
<accession>A0A9P6VZ58</accession>
<dbReference type="Proteomes" id="UP000750334">
    <property type="component" value="Unassembled WGS sequence"/>
</dbReference>
<dbReference type="Gene3D" id="3.90.1200.10">
    <property type="match status" value="1"/>
</dbReference>
<gene>
    <name evidence="2" type="ORF">C6P45_001708</name>
</gene>
<comment type="similarity">
    <text evidence="1">Belongs to the choline/ethanolamine kinase family.</text>
</comment>